<dbReference type="eggNOG" id="ENOG502T8BS">
    <property type="taxonomic scope" value="Eukaryota"/>
</dbReference>
<dbReference type="VEuPathDB" id="VectorBase:CQUJHB017815"/>
<dbReference type="HOGENOM" id="CLU_065450_7_1_1"/>
<evidence type="ECO:0000313" key="4">
    <source>
        <dbReference type="EMBL" id="EDS35556.1"/>
    </source>
</evidence>
<evidence type="ECO:0000313" key="5">
    <source>
        <dbReference type="EnsemblMetazoa" id="CPIJ011130-PA"/>
    </source>
</evidence>
<evidence type="ECO:0000313" key="6">
    <source>
        <dbReference type="Proteomes" id="UP000002320"/>
    </source>
</evidence>
<reference evidence="5" key="2">
    <citation type="submission" date="2020-05" db="UniProtKB">
        <authorList>
            <consortium name="EnsemblMetazoa"/>
        </authorList>
    </citation>
    <scope>IDENTIFICATION</scope>
    <source>
        <strain evidence="5">JHB</strain>
    </source>
</reference>
<evidence type="ECO:0000256" key="3">
    <source>
        <dbReference type="SAM" id="SignalP"/>
    </source>
</evidence>
<dbReference type="Pfam" id="PF00379">
    <property type="entry name" value="Chitin_bind_4"/>
    <property type="match status" value="1"/>
</dbReference>
<dbReference type="OMA" id="HYHFDYE"/>
<dbReference type="STRING" id="7176.B0WVF1"/>
<dbReference type="InterPro" id="IPR050468">
    <property type="entry name" value="Cuticle_Struct_Prot"/>
</dbReference>
<dbReference type="PRINTS" id="PR00947">
    <property type="entry name" value="CUTICLE"/>
</dbReference>
<feature type="signal peptide" evidence="3">
    <location>
        <begin position="1"/>
        <end position="22"/>
    </location>
</feature>
<protein>
    <submittedName>
        <fullName evidence="4 5">Uncharacterized protein</fullName>
    </submittedName>
</protein>
<reference evidence="4" key="1">
    <citation type="submission" date="2007-03" db="EMBL/GenBank/DDBJ databases">
        <title>Annotation of Culex pipiens quinquefasciatus.</title>
        <authorList>
            <consortium name="The Broad Institute Genome Sequencing Platform"/>
            <person name="Atkinson P.W."/>
            <person name="Hemingway J."/>
            <person name="Christensen B.M."/>
            <person name="Higgs S."/>
            <person name="Kodira C."/>
            <person name="Hannick L."/>
            <person name="Megy K."/>
            <person name="O'Leary S."/>
            <person name="Pearson M."/>
            <person name="Haas B.J."/>
            <person name="Mauceli E."/>
            <person name="Wortman J.R."/>
            <person name="Lee N.H."/>
            <person name="Guigo R."/>
            <person name="Stanke M."/>
            <person name="Alvarado L."/>
            <person name="Amedeo P."/>
            <person name="Antoine C.H."/>
            <person name="Arensburger P."/>
            <person name="Bidwell S.L."/>
            <person name="Crawford M."/>
            <person name="Camaro F."/>
            <person name="Devon K."/>
            <person name="Engels R."/>
            <person name="Hammond M."/>
            <person name="Howarth C."/>
            <person name="Koehrsen M."/>
            <person name="Lawson D."/>
            <person name="Montgomery P."/>
            <person name="Nene V."/>
            <person name="Nusbaum C."/>
            <person name="Puiu D."/>
            <person name="Romero-Severson J."/>
            <person name="Severson D.W."/>
            <person name="Shumway M."/>
            <person name="Sisk P."/>
            <person name="Stolte C."/>
            <person name="Zeng Q."/>
            <person name="Eisenstadt E."/>
            <person name="Fraser-Liggett C."/>
            <person name="Strausberg R."/>
            <person name="Galagan J."/>
            <person name="Birren B."/>
            <person name="Collins F.H."/>
        </authorList>
    </citation>
    <scope>NUCLEOTIDE SEQUENCE [LARGE SCALE GENOMIC DNA]</scope>
    <source>
        <strain evidence="4">JHB</strain>
    </source>
</reference>
<gene>
    <name evidence="5" type="primary">6043766</name>
    <name evidence="4" type="ORF">CpipJ_CPIJ011130</name>
</gene>
<dbReference type="EnsemblMetazoa" id="CPIJ011130-RA">
    <property type="protein sequence ID" value="CPIJ011130-PA"/>
    <property type="gene ID" value="CPIJ011130"/>
</dbReference>
<dbReference type="EMBL" id="DS232125">
    <property type="protein sequence ID" value="EDS35556.1"/>
    <property type="molecule type" value="Genomic_DNA"/>
</dbReference>
<dbReference type="GO" id="GO:0008010">
    <property type="term" value="F:structural constituent of chitin-based larval cuticle"/>
    <property type="evidence" value="ECO:0007669"/>
    <property type="project" value="TreeGrafter"/>
</dbReference>
<dbReference type="InterPro" id="IPR000618">
    <property type="entry name" value="Insect_cuticle"/>
</dbReference>
<dbReference type="Proteomes" id="UP000002320">
    <property type="component" value="Unassembled WGS sequence"/>
</dbReference>
<dbReference type="VEuPathDB" id="VectorBase:CPIJ011130"/>
<sequence length="142" mass="15016">MNKFVVFASVCCVLLAGKMVLTAPQGSPDAAVAPRSAAQDVQTVRYYSENNGLDGYKFTYELSDGQIRSEVGTYRDTKDAEGNIVKTLFVQGSYSFVGPDGQTYWVNYTADENGYHPKVGTGPTGGIQAGQDAPIEGAAGSA</sequence>
<dbReference type="AlphaFoldDB" id="B0WVF1"/>
<dbReference type="InParanoid" id="B0WVF1"/>
<organism>
    <name type="scientific">Culex quinquefasciatus</name>
    <name type="common">Southern house mosquito</name>
    <name type="synonym">Culex pungens</name>
    <dbReference type="NCBI Taxonomy" id="7176"/>
    <lineage>
        <taxon>Eukaryota</taxon>
        <taxon>Metazoa</taxon>
        <taxon>Ecdysozoa</taxon>
        <taxon>Arthropoda</taxon>
        <taxon>Hexapoda</taxon>
        <taxon>Insecta</taxon>
        <taxon>Pterygota</taxon>
        <taxon>Neoptera</taxon>
        <taxon>Endopterygota</taxon>
        <taxon>Diptera</taxon>
        <taxon>Nematocera</taxon>
        <taxon>Culicoidea</taxon>
        <taxon>Culicidae</taxon>
        <taxon>Culicinae</taxon>
        <taxon>Culicini</taxon>
        <taxon>Culex</taxon>
        <taxon>Culex</taxon>
    </lineage>
</organism>
<evidence type="ECO:0000256" key="2">
    <source>
        <dbReference type="PROSITE-ProRule" id="PRU00497"/>
    </source>
</evidence>
<evidence type="ECO:0000256" key="1">
    <source>
        <dbReference type="ARBA" id="ARBA00022460"/>
    </source>
</evidence>
<dbReference type="PROSITE" id="PS00233">
    <property type="entry name" value="CHIT_BIND_RR_1"/>
    <property type="match status" value="1"/>
</dbReference>
<accession>B0WVF1</accession>
<keyword evidence="1 2" id="KW-0193">Cuticle</keyword>
<keyword evidence="6" id="KW-1185">Reference proteome</keyword>
<dbReference type="OrthoDB" id="6629557at2759"/>
<dbReference type="PANTHER" id="PTHR10380">
    <property type="entry name" value="CUTICLE PROTEIN"/>
    <property type="match status" value="1"/>
</dbReference>
<dbReference type="InterPro" id="IPR031311">
    <property type="entry name" value="CHIT_BIND_RR_consensus"/>
</dbReference>
<feature type="chain" id="PRO_5014566989" evidence="3">
    <location>
        <begin position="23"/>
        <end position="142"/>
    </location>
</feature>
<keyword evidence="3" id="KW-0732">Signal</keyword>
<proteinExistence type="predicted"/>
<dbReference type="PANTHER" id="PTHR10380:SF192">
    <property type="entry name" value="GEO02312P1"/>
    <property type="match status" value="1"/>
</dbReference>
<dbReference type="KEGG" id="cqu:CpipJ_CPIJ011130"/>
<dbReference type="GO" id="GO:0062129">
    <property type="term" value="C:chitin-based extracellular matrix"/>
    <property type="evidence" value="ECO:0007669"/>
    <property type="project" value="TreeGrafter"/>
</dbReference>
<dbReference type="PROSITE" id="PS51155">
    <property type="entry name" value="CHIT_BIND_RR_2"/>
    <property type="match status" value="1"/>
</dbReference>
<name>B0WVF1_CULQU</name>